<comment type="caution">
    <text evidence="1">The sequence shown here is derived from an EMBL/GenBank/DDBJ whole genome shotgun (WGS) entry which is preliminary data.</text>
</comment>
<dbReference type="EMBL" id="JALAYX010000006">
    <property type="protein sequence ID" value="MCJ8240617.1"/>
    <property type="molecule type" value="Genomic_DNA"/>
</dbReference>
<evidence type="ECO:0000313" key="1">
    <source>
        <dbReference type="EMBL" id="MCJ8240617.1"/>
    </source>
</evidence>
<keyword evidence="2" id="KW-1185">Reference proteome</keyword>
<evidence type="ECO:0008006" key="3">
    <source>
        <dbReference type="Google" id="ProtNLM"/>
    </source>
</evidence>
<protein>
    <recommendedName>
        <fullName evidence="3">Transposase</fullName>
    </recommendedName>
</protein>
<sequence>MTDITIGADISKDHIDLHSLPDGGTLKVTNDRKGFAAIVRWIGTKGVERIVYEPTGRLSQGASSAS</sequence>
<dbReference type="Proteomes" id="UP001522662">
    <property type="component" value="Unassembled WGS sequence"/>
</dbReference>
<geneLocation type="plasmid" evidence="1">
    <name>unnamed</name>
</geneLocation>
<name>A0ABT0D5E3_9HYPH</name>
<keyword evidence="1" id="KW-0614">Plasmid</keyword>
<evidence type="ECO:0000313" key="2">
    <source>
        <dbReference type="Proteomes" id="UP001522662"/>
    </source>
</evidence>
<gene>
    <name evidence="1" type="ORF">MKJ03_19965</name>
</gene>
<accession>A0ABT0D5E3</accession>
<reference evidence="1 2" key="1">
    <citation type="submission" date="2022-03" db="EMBL/GenBank/DDBJ databases">
        <title>Rhizobium SSM4.3 sp. nov., isolated from Sediment (Gouqi Island).</title>
        <authorList>
            <person name="Chen G."/>
        </authorList>
    </citation>
    <scope>NUCLEOTIDE SEQUENCE [LARGE SCALE GENOMIC DNA]</scope>
    <source>
        <strain evidence="1 2">SSM4.3</strain>
        <plasmid evidence="1">unnamed</plasmid>
    </source>
</reference>
<organism evidence="1 2">
    <name type="scientific">Peteryoungia algae</name>
    <dbReference type="NCBI Taxonomy" id="2919917"/>
    <lineage>
        <taxon>Bacteria</taxon>
        <taxon>Pseudomonadati</taxon>
        <taxon>Pseudomonadota</taxon>
        <taxon>Alphaproteobacteria</taxon>
        <taxon>Hyphomicrobiales</taxon>
        <taxon>Rhizobiaceae</taxon>
        <taxon>Peteryoungia</taxon>
    </lineage>
</organism>
<proteinExistence type="predicted"/>
<dbReference type="RefSeq" id="WP_245137927.1">
    <property type="nucleotide sequence ID" value="NZ_CP128477.1"/>
</dbReference>